<evidence type="ECO:0000313" key="2">
    <source>
        <dbReference type="Proteomes" id="UP000256645"/>
    </source>
</evidence>
<dbReference type="EMBL" id="PDLM01000017">
    <property type="protein sequence ID" value="RDW58697.1"/>
    <property type="molecule type" value="Genomic_DNA"/>
</dbReference>
<accession>A0A3D8QAJ8</accession>
<sequence length="272" mass="31035">MSTTMKPDLHQILTPTLLTQVHELQYPWPKGSTLNFSHVGYHLHTGEYDHDDDWKAACLESAIRPILAMGADNLPTDFLQFLPPPESPDFPLLCSGLILLFDQASSHLFEGPERVQAKRYFQPLALRLCRQCLTLPADLRPWRLERWLKNGWSFEHAVARQFFLYTPFLHSSDIDNQAMQHGLIENYRVAVETELGIIDPGRATEGSVAHDPTLFMKVHRAGPPQGEAVKMEDYVFWVAKKANCLLTRTRDVALQKRRAEEQDKSSASMTQL</sequence>
<organism evidence="1 2">
    <name type="scientific">Coleophoma cylindrospora</name>
    <dbReference type="NCBI Taxonomy" id="1849047"/>
    <lineage>
        <taxon>Eukaryota</taxon>
        <taxon>Fungi</taxon>
        <taxon>Dikarya</taxon>
        <taxon>Ascomycota</taxon>
        <taxon>Pezizomycotina</taxon>
        <taxon>Leotiomycetes</taxon>
        <taxon>Helotiales</taxon>
        <taxon>Dermateaceae</taxon>
        <taxon>Coleophoma</taxon>
    </lineage>
</organism>
<dbReference type="InterPro" id="IPR011990">
    <property type="entry name" value="TPR-like_helical_dom_sf"/>
</dbReference>
<proteinExistence type="predicted"/>
<dbReference type="Proteomes" id="UP000256645">
    <property type="component" value="Unassembled WGS sequence"/>
</dbReference>
<dbReference type="SUPFAM" id="SSF48452">
    <property type="entry name" value="TPR-like"/>
    <property type="match status" value="1"/>
</dbReference>
<gene>
    <name evidence="1" type="ORF">BP6252_13173</name>
</gene>
<dbReference type="AlphaFoldDB" id="A0A3D8QAJ8"/>
<comment type="caution">
    <text evidence="1">The sequence shown here is derived from an EMBL/GenBank/DDBJ whole genome shotgun (WGS) entry which is preliminary data.</text>
</comment>
<keyword evidence="2" id="KW-1185">Reference proteome</keyword>
<protein>
    <submittedName>
        <fullName evidence="1">Uncharacterized protein</fullName>
    </submittedName>
</protein>
<name>A0A3D8QAJ8_9HELO</name>
<evidence type="ECO:0000313" key="1">
    <source>
        <dbReference type="EMBL" id="RDW58697.1"/>
    </source>
</evidence>
<dbReference type="OrthoDB" id="414698at2759"/>
<reference evidence="1 2" key="1">
    <citation type="journal article" date="2018" name="IMA Fungus">
        <title>IMA Genome-F 9: Draft genome sequence of Annulohypoxylon stygium, Aspergillus mulundensis, Berkeleyomyces basicola (syn. Thielaviopsis basicola), Ceratocystis smalleyi, two Cercospora beticola strains, Coleophoma cylindrospora, Fusarium fracticaudum, Phialophora cf. hyalina, and Morchella septimelata.</title>
        <authorList>
            <person name="Wingfield B.D."/>
            <person name="Bills G.F."/>
            <person name="Dong Y."/>
            <person name="Huang W."/>
            <person name="Nel W.J."/>
            <person name="Swalarsk-Parry B.S."/>
            <person name="Vaghefi N."/>
            <person name="Wilken P.M."/>
            <person name="An Z."/>
            <person name="de Beer Z.W."/>
            <person name="De Vos L."/>
            <person name="Chen L."/>
            <person name="Duong T.A."/>
            <person name="Gao Y."/>
            <person name="Hammerbacher A."/>
            <person name="Kikkert J.R."/>
            <person name="Li Y."/>
            <person name="Li H."/>
            <person name="Li K."/>
            <person name="Li Q."/>
            <person name="Liu X."/>
            <person name="Ma X."/>
            <person name="Naidoo K."/>
            <person name="Pethybridge S.J."/>
            <person name="Sun J."/>
            <person name="Steenkamp E.T."/>
            <person name="van der Nest M.A."/>
            <person name="van Wyk S."/>
            <person name="Wingfield M.J."/>
            <person name="Xiong C."/>
            <person name="Yue Q."/>
            <person name="Zhang X."/>
        </authorList>
    </citation>
    <scope>NUCLEOTIDE SEQUENCE [LARGE SCALE GENOMIC DNA]</scope>
    <source>
        <strain evidence="1 2">BP6252</strain>
    </source>
</reference>